<dbReference type="FunFam" id="2.60.40.150:FF:000197">
    <property type="entry name" value="Protein BONZAI 1 isoform A"/>
    <property type="match status" value="1"/>
</dbReference>
<evidence type="ECO:0000256" key="3">
    <source>
        <dbReference type="ARBA" id="ARBA00022475"/>
    </source>
</evidence>
<sequence length="1609" mass="179154">MSPPFPVLKKPKTEHNGDYDDYEPKQRTVIGKDEEECGRVNVHEEEETLVALVELRTEKVELLKRRILHYNSELEAAEKKLQDSHLKLARLRGGVPSKKSGENGTESVKRDRKSTSPIHVSEGPFRKEFHSISELLIPANSTVSRPIGGSGAKPSIGSSVQSRSSTRTNDVAKVKTGQYNGDSTDLEVSEVSDTARKRKIEKKEHKEFISLIGSRSSPCTINCHTSNHISSQHKRKLRSLVLCPVDEQLFVTNALDGMVNLWQIQSQRSGASLLSTSDCASPKNRRWPEDIAWHPQGDRLFAVYSADGGDSQISILNLNKVQGRSRVTFLDDKPHVKGIINNIVFLPWENECFATGGNDHALILWTEKDQINLWKPETLHRNLHSSAVMGVTGMQQKHIVLSAGADKRIIGFDVQVGRADFKHLIDSKCMSVLANPCDFNLFMVQTGTHEKQLRLYDIRLRQTELHAFGWKAESSDSHSALTNQSWSPDGLYISSGSADPVIHIFDIRYNSSKPSQSVVRAHQKRVFKAEWHQSLPLLISISSDLHIGFHKETTNRKRNSWATGHLDASREVEEDNLELLYGIYEATSDGKLNLEYTAFGGRFPAQVRFRIFKDCLPLPESNFKLAIQENYQNGKFSQELNAQQVRDLLSMFDPFAVSMPLPFHPMLPNMATPSLFTPPNRSRERRFQPQARLPVEVAGVQVRHGFTGLEAQHIPQTIIPQQHDYYAPIVNLGYTHPSNEAQDVRALRDQDMAGPGIHHEYNPSVSVPQHVEQMVTPSHYSSYGSMVNRSQTESATHAQAPSNPYYPMEHQNSHLLGELVHHLPDLYRRYGADTNVAPYSQHLGLGNVSYQFSSQGGSVGYWDHQQAPAVPHTSQPVQTHSSIPEIHTMTAPYSQNLGFGNATYQFPSQGGYIVPQQENAVGYGNHQQTPAAPHTSQPVQTHSSTPETAGLVGGNIPVPLMDVTLPCVLNFECEQFSLTIRIITKKRWEYNEEVKKPIRYSLNRTCQGPPTYRAFDRIKTEERKVKVVFVNGARMGICCSDAAGGMSTVAGTAAAASPNDAISYFLKSRGYHGLFSEIELSFSATNLRDLDVFSKSDPMVVVYTKGKDGALREVCRTEVVLNSLNPTWVTKYIIMFQFEVVQTLLFRLYDIDTQFHNVDVKILNLEEQEFLGEASCSLSEVVTKSNGSLTLDIVRREESSISSHSRCSGKLTVHAEECINSKTTTEIIFRCSELESKDMFSKSDPFLVISKIVEGGIPIPVCKTEVIKNDLKPTWKPVFLNIQQVGSKDSPLVIECFNFNSNARHDLLGKVQKSLRELEKLHSSGEGENLFIPPSTAHNDHNKVSKSLLFVDKFAESIQNTFLDYLAGGFELNFMVAVDFTASNGNPRLPDSLHYIDPSGRPNAYQQAIIEVGEVLQFYDSDRHFPAWGFGARPIDGPVSHCFNLNGSSSYCEVEGIQGIMTAYTSALFNVSLAGPTLFGHVITNAALIASQSHANGGRKYFVLLIITDGVVTDLQETKDALVKASDLPLSVLIVGVGGADFKEMENLDADKGDRLESSSGRVASRDIVQFVPLRDVQSGEISVVQALLAELPSQFLTYMRTRNIEPTT</sequence>
<feature type="compositionally biased region" description="Polar residues" evidence="11">
    <location>
        <begin position="925"/>
        <end position="947"/>
    </location>
</feature>
<dbReference type="GO" id="GO:0071277">
    <property type="term" value="P:cellular response to calcium ion"/>
    <property type="evidence" value="ECO:0007669"/>
    <property type="project" value="TreeGrafter"/>
</dbReference>
<evidence type="ECO:0000256" key="4">
    <source>
        <dbReference type="ARBA" id="ARBA00022723"/>
    </source>
</evidence>
<proteinExistence type="inferred from homology"/>
<feature type="region of interest" description="Disordered" evidence="11">
    <location>
        <begin position="1"/>
        <end position="24"/>
    </location>
</feature>
<dbReference type="Gene3D" id="2.60.40.150">
    <property type="entry name" value="C2 domain"/>
    <property type="match status" value="2"/>
</dbReference>
<feature type="domain" description="C2" evidence="12">
    <location>
        <begin position="1054"/>
        <end position="1191"/>
    </location>
</feature>
<dbReference type="Pfam" id="PF10539">
    <property type="entry name" value="Dev_Cell_Death"/>
    <property type="match status" value="1"/>
</dbReference>
<dbReference type="Proteomes" id="UP000593562">
    <property type="component" value="Unassembled WGS sequence"/>
</dbReference>
<evidence type="ECO:0000256" key="1">
    <source>
        <dbReference type="ARBA" id="ARBA00004193"/>
    </source>
</evidence>
<dbReference type="FunFam" id="2.60.40.150:FF:000168">
    <property type="entry name" value="Protein BONZAI 1"/>
    <property type="match status" value="1"/>
</dbReference>
<dbReference type="Pfam" id="PF07002">
    <property type="entry name" value="Copine"/>
    <property type="match status" value="1"/>
</dbReference>
<evidence type="ECO:0000259" key="13">
    <source>
        <dbReference type="PROSITE" id="PS50234"/>
    </source>
</evidence>
<dbReference type="GO" id="GO:0005886">
    <property type="term" value="C:plasma membrane"/>
    <property type="evidence" value="ECO:0007669"/>
    <property type="project" value="UniProtKB-SubCell"/>
</dbReference>
<dbReference type="GO" id="GO:0006952">
    <property type="term" value="P:defense response"/>
    <property type="evidence" value="ECO:0007669"/>
    <property type="project" value="UniProtKB-KW"/>
</dbReference>
<dbReference type="SMART" id="SM00767">
    <property type="entry name" value="DCD"/>
    <property type="match status" value="1"/>
</dbReference>
<evidence type="ECO:0000256" key="2">
    <source>
        <dbReference type="ARBA" id="ARBA00009048"/>
    </source>
</evidence>
<dbReference type="CDD" id="cd04047">
    <property type="entry name" value="C2B_Copine"/>
    <property type="match status" value="1"/>
</dbReference>
<keyword evidence="6" id="KW-0611">Plant defense</keyword>
<dbReference type="InterPro" id="IPR001680">
    <property type="entry name" value="WD40_rpt"/>
</dbReference>
<dbReference type="SUPFAM" id="SSF53300">
    <property type="entry name" value="vWA-like"/>
    <property type="match status" value="1"/>
</dbReference>
<keyword evidence="4" id="KW-0479">Metal-binding</keyword>
<dbReference type="SMART" id="SM00327">
    <property type="entry name" value="VWA"/>
    <property type="match status" value="1"/>
</dbReference>
<dbReference type="GO" id="GO:0005544">
    <property type="term" value="F:calcium-dependent phospholipid binding"/>
    <property type="evidence" value="ECO:0007669"/>
    <property type="project" value="InterPro"/>
</dbReference>
<evidence type="ECO:0000256" key="9">
    <source>
        <dbReference type="ARBA" id="ARBA00023288"/>
    </source>
</evidence>
<feature type="compositionally biased region" description="Polar residues" evidence="11">
    <location>
        <begin position="156"/>
        <end position="169"/>
    </location>
</feature>
<keyword evidence="10" id="KW-0853">WD repeat</keyword>
<dbReference type="SUPFAM" id="SSF50978">
    <property type="entry name" value="WD40 repeat-like"/>
    <property type="match status" value="1"/>
</dbReference>
<dbReference type="InterPro" id="IPR035892">
    <property type="entry name" value="C2_domain_sf"/>
</dbReference>
<accession>A0A7J7DBC0</accession>
<keyword evidence="16" id="KW-1185">Reference proteome</keyword>
<dbReference type="Pfam" id="PF00400">
    <property type="entry name" value="WD40"/>
    <property type="match status" value="1"/>
</dbReference>
<dbReference type="InterPro" id="IPR036465">
    <property type="entry name" value="vWFA_dom_sf"/>
</dbReference>
<dbReference type="PROSITE" id="PS50234">
    <property type="entry name" value="VWFA"/>
    <property type="match status" value="1"/>
</dbReference>
<evidence type="ECO:0000259" key="12">
    <source>
        <dbReference type="PROSITE" id="PS50004"/>
    </source>
</evidence>
<dbReference type="SMART" id="SM00239">
    <property type="entry name" value="C2"/>
    <property type="match status" value="2"/>
</dbReference>
<evidence type="ECO:0000313" key="16">
    <source>
        <dbReference type="Proteomes" id="UP000593562"/>
    </source>
</evidence>
<dbReference type="InterPro" id="IPR015943">
    <property type="entry name" value="WD40/YVTN_repeat-like_dom_sf"/>
</dbReference>
<keyword evidence="9" id="KW-0449">Lipoprotein</keyword>
<evidence type="ECO:0000256" key="8">
    <source>
        <dbReference type="ARBA" id="ARBA00023136"/>
    </source>
</evidence>
<gene>
    <name evidence="15" type="ORF">HS088_TW08G00232</name>
</gene>
<reference evidence="15 16" key="1">
    <citation type="journal article" date="2020" name="Nat. Commun.">
        <title>Genome of Tripterygium wilfordii and identification of cytochrome P450 involved in triptolide biosynthesis.</title>
        <authorList>
            <person name="Tu L."/>
            <person name="Su P."/>
            <person name="Zhang Z."/>
            <person name="Gao L."/>
            <person name="Wang J."/>
            <person name="Hu T."/>
            <person name="Zhou J."/>
            <person name="Zhang Y."/>
            <person name="Zhao Y."/>
            <person name="Liu Y."/>
            <person name="Song Y."/>
            <person name="Tong Y."/>
            <person name="Lu Y."/>
            <person name="Yang J."/>
            <person name="Xu C."/>
            <person name="Jia M."/>
            <person name="Peters R.J."/>
            <person name="Huang L."/>
            <person name="Gao W."/>
        </authorList>
    </citation>
    <scope>NUCLEOTIDE SEQUENCE [LARGE SCALE GENOMIC DNA]</scope>
    <source>
        <strain evidence="16">cv. XIE 37</strain>
        <tissue evidence="15">Leaf</tissue>
    </source>
</reference>
<dbReference type="InterPro" id="IPR037768">
    <property type="entry name" value="C2B_Copine"/>
</dbReference>
<feature type="domain" description="VWFA" evidence="13">
    <location>
        <begin position="1373"/>
        <end position="1592"/>
    </location>
</feature>
<dbReference type="SMART" id="SM00320">
    <property type="entry name" value="WD40"/>
    <property type="match status" value="6"/>
</dbReference>
<evidence type="ECO:0000256" key="7">
    <source>
        <dbReference type="ARBA" id="ARBA00022837"/>
    </source>
</evidence>
<evidence type="ECO:0000256" key="6">
    <source>
        <dbReference type="ARBA" id="ARBA00022821"/>
    </source>
</evidence>
<dbReference type="InterPro" id="IPR000008">
    <property type="entry name" value="C2_dom"/>
</dbReference>
<organism evidence="15 16">
    <name type="scientific">Tripterygium wilfordii</name>
    <name type="common">Thunder God vine</name>
    <dbReference type="NCBI Taxonomy" id="458696"/>
    <lineage>
        <taxon>Eukaryota</taxon>
        <taxon>Viridiplantae</taxon>
        <taxon>Streptophyta</taxon>
        <taxon>Embryophyta</taxon>
        <taxon>Tracheophyta</taxon>
        <taxon>Spermatophyta</taxon>
        <taxon>Magnoliopsida</taxon>
        <taxon>eudicotyledons</taxon>
        <taxon>Gunneridae</taxon>
        <taxon>Pentapetalae</taxon>
        <taxon>rosids</taxon>
        <taxon>fabids</taxon>
        <taxon>Celastrales</taxon>
        <taxon>Celastraceae</taxon>
        <taxon>Tripterygium</taxon>
    </lineage>
</organism>
<dbReference type="Gene3D" id="2.130.10.10">
    <property type="entry name" value="YVTN repeat-like/Quinoprotein amine dehydrogenase"/>
    <property type="match status" value="2"/>
</dbReference>
<feature type="domain" description="C2" evidence="12">
    <location>
        <begin position="1207"/>
        <end position="1331"/>
    </location>
</feature>
<keyword evidence="5" id="KW-0677">Repeat</keyword>
<feature type="region of interest" description="Disordered" evidence="11">
    <location>
        <begin position="92"/>
        <end position="124"/>
    </location>
</feature>
<dbReference type="PROSITE" id="PS51222">
    <property type="entry name" value="DCD"/>
    <property type="match status" value="1"/>
</dbReference>
<dbReference type="InParanoid" id="A0A7J7DBC0"/>
<dbReference type="GO" id="GO:0046872">
    <property type="term" value="F:metal ion binding"/>
    <property type="evidence" value="ECO:0007669"/>
    <property type="project" value="UniProtKB-KW"/>
</dbReference>
<feature type="domain" description="DCD" evidence="14">
    <location>
        <begin position="580"/>
        <end position="654"/>
    </location>
</feature>
<dbReference type="InterPro" id="IPR036322">
    <property type="entry name" value="WD40_repeat_dom_sf"/>
</dbReference>
<dbReference type="InterPro" id="IPR010734">
    <property type="entry name" value="Copine_C"/>
</dbReference>
<feature type="compositionally biased region" description="Basic and acidic residues" evidence="11">
    <location>
        <begin position="11"/>
        <end position="24"/>
    </location>
</feature>
<feature type="region of interest" description="Disordered" evidence="11">
    <location>
        <begin position="146"/>
        <end position="178"/>
    </location>
</feature>
<name>A0A7J7DBC0_TRIWF</name>
<evidence type="ECO:0000313" key="15">
    <source>
        <dbReference type="EMBL" id="KAF5743647.1"/>
    </source>
</evidence>
<keyword evidence="3" id="KW-1003">Cell membrane</keyword>
<dbReference type="CDD" id="cd01459">
    <property type="entry name" value="vWA_copine_like"/>
    <property type="match status" value="1"/>
</dbReference>
<evidence type="ECO:0000256" key="10">
    <source>
        <dbReference type="PROSITE-ProRule" id="PRU00221"/>
    </source>
</evidence>
<keyword evidence="7" id="KW-0106">Calcium</keyword>
<dbReference type="CDD" id="cd04048">
    <property type="entry name" value="C2A_Copine"/>
    <property type="match status" value="1"/>
</dbReference>
<dbReference type="InterPro" id="IPR045052">
    <property type="entry name" value="Copine"/>
</dbReference>
<evidence type="ECO:0000259" key="14">
    <source>
        <dbReference type="PROSITE" id="PS51222"/>
    </source>
</evidence>
<dbReference type="FunCoup" id="A0A7J7DBC0">
    <property type="interactions" value="141"/>
</dbReference>
<dbReference type="Pfam" id="PF00168">
    <property type="entry name" value="C2"/>
    <property type="match status" value="2"/>
</dbReference>
<protein>
    <submittedName>
        <fullName evidence="15">Protein BONZAI 1-like</fullName>
    </submittedName>
</protein>
<dbReference type="SUPFAM" id="SSF49562">
    <property type="entry name" value="C2 domain (Calcium/lipid-binding domain, CaLB)"/>
    <property type="match status" value="2"/>
</dbReference>
<evidence type="ECO:0000256" key="11">
    <source>
        <dbReference type="SAM" id="MobiDB-lite"/>
    </source>
</evidence>
<dbReference type="EMBL" id="JAAARO010000008">
    <property type="protein sequence ID" value="KAF5743647.1"/>
    <property type="molecule type" value="Genomic_DNA"/>
</dbReference>
<dbReference type="PANTHER" id="PTHR10857">
    <property type="entry name" value="COPINE"/>
    <property type="match status" value="1"/>
</dbReference>
<feature type="repeat" description="WD" evidence="10">
    <location>
        <begin position="230"/>
        <end position="272"/>
    </location>
</feature>
<keyword evidence="8" id="KW-0472">Membrane</keyword>
<comment type="similarity">
    <text evidence="2">Belongs to the copine family.</text>
</comment>
<dbReference type="PANTHER" id="PTHR10857:SF106">
    <property type="entry name" value="C2 DOMAIN-CONTAINING PROTEIN"/>
    <property type="match status" value="1"/>
</dbReference>
<dbReference type="InterPro" id="IPR013989">
    <property type="entry name" value="Dev_and_cell_death_domain"/>
</dbReference>
<dbReference type="InterPro" id="IPR002035">
    <property type="entry name" value="VWF_A"/>
</dbReference>
<evidence type="ECO:0000256" key="5">
    <source>
        <dbReference type="ARBA" id="ARBA00022737"/>
    </source>
</evidence>
<comment type="caution">
    <text evidence="15">The sequence shown here is derived from an EMBL/GenBank/DDBJ whole genome shotgun (WGS) entry which is preliminary data.</text>
</comment>
<feature type="region of interest" description="Disordered" evidence="11">
    <location>
        <begin position="923"/>
        <end position="950"/>
    </location>
</feature>
<comment type="subcellular location">
    <subcellularLocation>
        <location evidence="1">Cell membrane</location>
        <topology evidence="1">Lipid-anchor</topology>
    </subcellularLocation>
</comment>
<dbReference type="PROSITE" id="PS50004">
    <property type="entry name" value="C2"/>
    <property type="match status" value="2"/>
</dbReference>
<dbReference type="PROSITE" id="PS50082">
    <property type="entry name" value="WD_REPEATS_2"/>
    <property type="match status" value="1"/>
</dbReference>